<keyword evidence="1" id="KW-0812">Transmembrane</keyword>
<accession>A0A8D8YMX0</accession>
<dbReference type="EMBL" id="HBUF01385133">
    <property type="protein sequence ID" value="CAG6731855.1"/>
    <property type="molecule type" value="Transcribed_RNA"/>
</dbReference>
<feature type="transmembrane region" description="Helical" evidence="1">
    <location>
        <begin position="49"/>
        <end position="75"/>
    </location>
</feature>
<organism evidence="2">
    <name type="scientific">Cacopsylla melanoneura</name>
    <dbReference type="NCBI Taxonomy" id="428564"/>
    <lineage>
        <taxon>Eukaryota</taxon>
        <taxon>Metazoa</taxon>
        <taxon>Ecdysozoa</taxon>
        <taxon>Arthropoda</taxon>
        <taxon>Hexapoda</taxon>
        <taxon>Insecta</taxon>
        <taxon>Pterygota</taxon>
        <taxon>Neoptera</taxon>
        <taxon>Paraneoptera</taxon>
        <taxon>Hemiptera</taxon>
        <taxon>Sternorrhyncha</taxon>
        <taxon>Psylloidea</taxon>
        <taxon>Psyllidae</taxon>
        <taxon>Psyllinae</taxon>
        <taxon>Cacopsylla</taxon>
    </lineage>
</organism>
<evidence type="ECO:0000256" key="1">
    <source>
        <dbReference type="SAM" id="Phobius"/>
    </source>
</evidence>
<keyword evidence="1" id="KW-0472">Membrane</keyword>
<keyword evidence="1" id="KW-1133">Transmembrane helix</keyword>
<proteinExistence type="predicted"/>
<sequence length="108" mass="12058">MYRWTIWLCQKMGVSRLWILSIQLLLIDILPPQIYQSLGSHLTTPIISLVINVLLTLPRMCVLIGSVITTSMLYVRKSSATTPRSGHALCSIPLLPPCKARPLSFPLS</sequence>
<reference evidence="2" key="1">
    <citation type="submission" date="2021-05" db="EMBL/GenBank/DDBJ databases">
        <authorList>
            <person name="Alioto T."/>
            <person name="Alioto T."/>
            <person name="Gomez Garrido J."/>
        </authorList>
    </citation>
    <scope>NUCLEOTIDE SEQUENCE</scope>
</reference>
<protein>
    <submittedName>
        <fullName evidence="2">Uncharacterized protein</fullName>
    </submittedName>
</protein>
<name>A0A8D8YMX0_9HEMI</name>
<dbReference type="EMBL" id="HBUF01385134">
    <property type="protein sequence ID" value="CAG6731857.1"/>
    <property type="molecule type" value="Transcribed_RNA"/>
</dbReference>
<evidence type="ECO:0000313" key="2">
    <source>
        <dbReference type="EMBL" id="CAG6731855.1"/>
    </source>
</evidence>
<dbReference type="AlphaFoldDB" id="A0A8D8YMX0"/>